<reference evidence="2" key="1">
    <citation type="submission" date="2019-04" db="EMBL/GenBank/DDBJ databases">
        <title>Moraxella osloensis CCUG 73412, isolated from corneal scrapings as causative agent of keratitis.</title>
        <authorList>
            <person name="Connolly G."/>
            <person name="Jaen-Luchoro D."/>
            <person name="Pinyeiro-Iglesias B."/>
            <person name="Curry A."/>
            <person name="Knowles S."/>
            <person name="Moore E.R.B."/>
        </authorList>
    </citation>
    <scope>NUCLEOTIDE SEQUENCE</scope>
    <source>
        <strain evidence="2">CCUG 73412</strain>
    </source>
</reference>
<accession>A0AAW6THC0</accession>
<name>A0AAW6THC0_FAUOS</name>
<evidence type="ECO:0000256" key="1">
    <source>
        <dbReference type="SAM" id="Phobius"/>
    </source>
</evidence>
<organism evidence="2">
    <name type="scientific">Faucicola osloensis</name>
    <name type="common">Moraxella osloensis</name>
    <dbReference type="NCBI Taxonomy" id="34062"/>
    <lineage>
        <taxon>Bacteria</taxon>
        <taxon>Pseudomonadati</taxon>
        <taxon>Pseudomonadota</taxon>
        <taxon>Gammaproteobacteria</taxon>
        <taxon>Moraxellales</taxon>
        <taxon>Moraxellaceae</taxon>
        <taxon>Faucicola</taxon>
    </lineage>
</organism>
<dbReference type="AlphaFoldDB" id="A0AAW6THC0"/>
<keyword evidence="1" id="KW-1133">Transmembrane helix</keyword>
<comment type="caution">
    <text evidence="2">The sequence shown here is derived from an EMBL/GenBank/DDBJ whole genome shotgun (WGS) entry which is preliminary data.</text>
</comment>
<dbReference type="InterPro" id="IPR019670">
    <property type="entry name" value="DUF2523"/>
</dbReference>
<dbReference type="EMBL" id="SSCJ01000004">
    <property type="protein sequence ID" value="MDI4509757.1"/>
    <property type="molecule type" value="Genomic_DNA"/>
</dbReference>
<keyword evidence="1" id="KW-0472">Membrane</keyword>
<dbReference type="Pfam" id="PF10734">
    <property type="entry name" value="DUF2523"/>
    <property type="match status" value="1"/>
</dbReference>
<feature type="transmembrane region" description="Helical" evidence="1">
    <location>
        <begin position="21"/>
        <end position="39"/>
    </location>
</feature>
<sequence>MMGNLLAKILDSFAKGFLGKMLAGAGLTLASTAVMTTLVNEYISTLENQTAGISADMLAIFHLSGLDFALSVILSAIVARITMNATNLTLKKATT</sequence>
<protein>
    <submittedName>
        <fullName evidence="2">DUF2523 domain-containing protein</fullName>
    </submittedName>
</protein>
<gene>
    <name evidence="2" type="ORF">E6P75_05965</name>
</gene>
<feature type="transmembrane region" description="Helical" evidence="1">
    <location>
        <begin position="59"/>
        <end position="82"/>
    </location>
</feature>
<evidence type="ECO:0000313" key="2">
    <source>
        <dbReference type="EMBL" id="MDI4509757.1"/>
    </source>
</evidence>
<proteinExistence type="predicted"/>
<keyword evidence="1" id="KW-0812">Transmembrane</keyword>